<dbReference type="AlphaFoldDB" id="A0A1G7KTZ3"/>
<feature type="transmembrane region" description="Helical" evidence="7">
    <location>
        <begin position="71"/>
        <end position="93"/>
    </location>
</feature>
<evidence type="ECO:0000256" key="1">
    <source>
        <dbReference type="ARBA" id="ARBA00004651"/>
    </source>
</evidence>
<name>A0A1G7KTZ3_9BACT</name>
<dbReference type="SUPFAM" id="SSF161098">
    <property type="entry name" value="MetI-like"/>
    <property type="match status" value="1"/>
</dbReference>
<dbReference type="PROSITE" id="PS50928">
    <property type="entry name" value="ABC_TM1"/>
    <property type="match status" value="1"/>
</dbReference>
<dbReference type="GO" id="GO:0005886">
    <property type="term" value="C:plasma membrane"/>
    <property type="evidence" value="ECO:0007669"/>
    <property type="project" value="UniProtKB-SubCell"/>
</dbReference>
<dbReference type="CDD" id="cd06261">
    <property type="entry name" value="TM_PBP2"/>
    <property type="match status" value="1"/>
</dbReference>
<dbReference type="PANTHER" id="PTHR43386:SF1">
    <property type="entry name" value="D,D-DIPEPTIDE TRANSPORT SYSTEM PERMEASE PROTEIN DDPC-RELATED"/>
    <property type="match status" value="1"/>
</dbReference>
<sequence>MSRWGLLHSLSDEDIASHHSFRACPSSSQSKEFFPSASGKLALNRFPSWLSNHRVTILLVHKYDRFMRSPIALTALALLLLFAIAALLAPWAAPYDPAGLHLQQRLLSPGHHFLLGTDELGRDIFSRILFGARLSLAVAVTVVSLSLLLGLIIGSIAGYYGGWRDTILNVYVMNAFMAMPGILLAIAFVAFLGPGLRNVILALTLSGWVNYARLVRAQVMSAREREFVEAARSLGAGDLRILLRHILPNIVQPVIVQAAIGMAGAVLAEATLSFLGLGVPPPAASWGSMLNDARAHLFDAPHMVIAPAVAVMLCVLAFSFLGDALRDWSDPRTR</sequence>
<dbReference type="GO" id="GO:0055085">
    <property type="term" value="P:transmembrane transport"/>
    <property type="evidence" value="ECO:0007669"/>
    <property type="project" value="InterPro"/>
</dbReference>
<evidence type="ECO:0000313" key="10">
    <source>
        <dbReference type="Proteomes" id="UP000182427"/>
    </source>
</evidence>
<dbReference type="Pfam" id="PF00528">
    <property type="entry name" value="BPD_transp_1"/>
    <property type="match status" value="1"/>
</dbReference>
<dbReference type="EMBL" id="LT629690">
    <property type="protein sequence ID" value="SDF40697.1"/>
    <property type="molecule type" value="Genomic_DNA"/>
</dbReference>
<keyword evidence="3" id="KW-1003">Cell membrane</keyword>
<feature type="transmembrane region" description="Helical" evidence="7">
    <location>
        <begin position="198"/>
        <end position="215"/>
    </location>
</feature>
<accession>A0A1G7KTZ3</accession>
<evidence type="ECO:0000256" key="7">
    <source>
        <dbReference type="RuleBase" id="RU363032"/>
    </source>
</evidence>
<feature type="transmembrane region" description="Helical" evidence="7">
    <location>
        <begin position="171"/>
        <end position="192"/>
    </location>
</feature>
<comment type="similarity">
    <text evidence="7">Belongs to the binding-protein-dependent transport system permease family.</text>
</comment>
<feature type="transmembrane region" description="Helical" evidence="7">
    <location>
        <begin position="300"/>
        <end position="325"/>
    </location>
</feature>
<evidence type="ECO:0000256" key="3">
    <source>
        <dbReference type="ARBA" id="ARBA00022475"/>
    </source>
</evidence>
<dbReference type="InterPro" id="IPR035906">
    <property type="entry name" value="MetI-like_sf"/>
</dbReference>
<organism evidence="9 10">
    <name type="scientific">Terriglobus roseus</name>
    <dbReference type="NCBI Taxonomy" id="392734"/>
    <lineage>
        <taxon>Bacteria</taxon>
        <taxon>Pseudomonadati</taxon>
        <taxon>Acidobacteriota</taxon>
        <taxon>Terriglobia</taxon>
        <taxon>Terriglobales</taxon>
        <taxon>Acidobacteriaceae</taxon>
        <taxon>Terriglobus</taxon>
    </lineage>
</organism>
<dbReference type="InterPro" id="IPR050366">
    <property type="entry name" value="BP-dependent_transpt_permease"/>
</dbReference>
<dbReference type="Gene3D" id="1.10.3720.10">
    <property type="entry name" value="MetI-like"/>
    <property type="match status" value="1"/>
</dbReference>
<feature type="transmembrane region" description="Helical" evidence="7">
    <location>
        <begin position="254"/>
        <end position="280"/>
    </location>
</feature>
<keyword evidence="6 7" id="KW-0472">Membrane</keyword>
<evidence type="ECO:0000259" key="8">
    <source>
        <dbReference type="PROSITE" id="PS50928"/>
    </source>
</evidence>
<feature type="domain" description="ABC transmembrane type-1" evidence="8">
    <location>
        <begin position="132"/>
        <end position="322"/>
    </location>
</feature>
<evidence type="ECO:0000256" key="6">
    <source>
        <dbReference type="ARBA" id="ARBA00023136"/>
    </source>
</evidence>
<dbReference type="Proteomes" id="UP000182427">
    <property type="component" value="Chromosome I"/>
</dbReference>
<dbReference type="InterPro" id="IPR025966">
    <property type="entry name" value="OppC_N"/>
</dbReference>
<keyword evidence="4 7" id="KW-0812">Transmembrane</keyword>
<evidence type="ECO:0000256" key="2">
    <source>
        <dbReference type="ARBA" id="ARBA00022448"/>
    </source>
</evidence>
<proteinExistence type="inferred from homology"/>
<keyword evidence="10" id="KW-1185">Reference proteome</keyword>
<keyword evidence="2 7" id="KW-0813">Transport</keyword>
<reference evidence="9 10" key="1">
    <citation type="submission" date="2016-10" db="EMBL/GenBank/DDBJ databases">
        <authorList>
            <person name="de Groot N.N."/>
        </authorList>
    </citation>
    <scope>NUCLEOTIDE SEQUENCE [LARGE SCALE GENOMIC DNA]</scope>
    <source>
        <strain evidence="9 10">GAS232</strain>
    </source>
</reference>
<comment type="subcellular location">
    <subcellularLocation>
        <location evidence="1 7">Cell membrane</location>
        <topology evidence="1 7">Multi-pass membrane protein</topology>
    </subcellularLocation>
</comment>
<evidence type="ECO:0000256" key="5">
    <source>
        <dbReference type="ARBA" id="ARBA00022989"/>
    </source>
</evidence>
<gene>
    <name evidence="9" type="ORF">SAMN05444167_2311</name>
</gene>
<dbReference type="Pfam" id="PF12911">
    <property type="entry name" value="OppC_N"/>
    <property type="match status" value="1"/>
</dbReference>
<keyword evidence="5 7" id="KW-1133">Transmembrane helix</keyword>
<dbReference type="InterPro" id="IPR000515">
    <property type="entry name" value="MetI-like"/>
</dbReference>
<evidence type="ECO:0000256" key="4">
    <source>
        <dbReference type="ARBA" id="ARBA00022692"/>
    </source>
</evidence>
<feature type="transmembrane region" description="Helical" evidence="7">
    <location>
        <begin position="136"/>
        <end position="159"/>
    </location>
</feature>
<protein>
    <submittedName>
        <fullName evidence="9">Peptide/nickel transport system permease protein</fullName>
    </submittedName>
</protein>
<dbReference type="PANTHER" id="PTHR43386">
    <property type="entry name" value="OLIGOPEPTIDE TRANSPORT SYSTEM PERMEASE PROTEIN APPC"/>
    <property type="match status" value="1"/>
</dbReference>
<evidence type="ECO:0000313" key="9">
    <source>
        <dbReference type="EMBL" id="SDF40697.1"/>
    </source>
</evidence>